<dbReference type="PANTHER" id="PTHR30404">
    <property type="entry name" value="N-ACETYLMURAMOYL-L-ALANINE AMIDASE"/>
    <property type="match status" value="1"/>
</dbReference>
<accession>A0A0B5QSL0</accession>
<reference evidence="5" key="1">
    <citation type="submission" date="2014-12" db="EMBL/GenBank/DDBJ databases">
        <title>Genome sequence of Clostridium beijerinckii strain 59B.</title>
        <authorList>
            <person name="Little G.T."/>
            <person name="Minton N.P."/>
        </authorList>
    </citation>
    <scope>NUCLEOTIDE SEQUENCE [LARGE SCALE GENOMIC DNA]</scope>
    <source>
        <strain evidence="5">59B</strain>
    </source>
</reference>
<evidence type="ECO:0000259" key="3">
    <source>
        <dbReference type="SMART" id="SM00646"/>
    </source>
</evidence>
<dbReference type="SUPFAM" id="SSF53187">
    <property type="entry name" value="Zn-dependent exopeptidases"/>
    <property type="match status" value="1"/>
</dbReference>
<dbReference type="RefSeq" id="WP_041899130.1">
    <property type="nucleotide sequence ID" value="NZ_CP010086.2"/>
</dbReference>
<dbReference type="KEGG" id="cbei:LF65_04526"/>
<sequence length="254" mass="27729">MRKLDNFKVKLVTFVLGFAIVSSLAPAIRVQASTLTQSTLSNQAMTAIANLDKKKKTIVVDPGHNYGGDLGAVSTIKGITYKEVDLNMQVASKLKTELEKRGYNVVMTRYPKEVQTIGTNQSLKDRITIANTANASLFVSIHHNAVKDAPDAKGVEVYYSSAEQSQSFKGGVSPNKLTISKNVATVIDKNIVKNFNFNDRGAKDSRLFIKSTNMPSIIVEAGFITNEEEAKRCSDPVSQQKLAENIAESIKTVI</sequence>
<name>A0A0B5QSL0_CLOBE</name>
<dbReference type="Proteomes" id="UP000031866">
    <property type="component" value="Chromosome"/>
</dbReference>
<dbReference type="AlphaFoldDB" id="A0A0B5QSL0"/>
<dbReference type="SMART" id="SM00646">
    <property type="entry name" value="Ami_3"/>
    <property type="match status" value="1"/>
</dbReference>
<dbReference type="CDD" id="cd02696">
    <property type="entry name" value="MurNAc-LAA"/>
    <property type="match status" value="1"/>
</dbReference>
<dbReference type="GO" id="GO:0008745">
    <property type="term" value="F:N-acetylmuramoyl-L-alanine amidase activity"/>
    <property type="evidence" value="ECO:0007669"/>
    <property type="project" value="InterPro"/>
</dbReference>
<proteinExistence type="predicted"/>
<dbReference type="GO" id="GO:0030288">
    <property type="term" value="C:outer membrane-bounded periplasmic space"/>
    <property type="evidence" value="ECO:0007669"/>
    <property type="project" value="TreeGrafter"/>
</dbReference>
<gene>
    <name evidence="4" type="ORF">LF65_04526</name>
</gene>
<dbReference type="Pfam" id="PF01520">
    <property type="entry name" value="Amidase_3"/>
    <property type="match status" value="1"/>
</dbReference>
<keyword evidence="1 4" id="KW-0378">Hydrolase</keyword>
<keyword evidence="2" id="KW-0732">Signal</keyword>
<evidence type="ECO:0000256" key="1">
    <source>
        <dbReference type="ARBA" id="ARBA00022801"/>
    </source>
</evidence>
<dbReference type="Gene3D" id="3.40.630.40">
    <property type="entry name" value="Zn-dependent exopeptidases"/>
    <property type="match status" value="1"/>
</dbReference>
<dbReference type="InterPro" id="IPR050695">
    <property type="entry name" value="N-acetylmuramoyl_amidase_3"/>
</dbReference>
<organism evidence="4 5">
    <name type="scientific">Clostridium beijerinckii</name>
    <name type="common">Clostridium MP</name>
    <dbReference type="NCBI Taxonomy" id="1520"/>
    <lineage>
        <taxon>Bacteria</taxon>
        <taxon>Bacillati</taxon>
        <taxon>Bacillota</taxon>
        <taxon>Clostridia</taxon>
        <taxon>Eubacteriales</taxon>
        <taxon>Clostridiaceae</taxon>
        <taxon>Clostridium</taxon>
    </lineage>
</organism>
<dbReference type="STRING" id="1520.LF65_04526"/>
<dbReference type="OrthoDB" id="9763643at2"/>
<feature type="chain" id="PRO_5038410071" evidence="2">
    <location>
        <begin position="28"/>
        <end position="254"/>
    </location>
</feature>
<protein>
    <submittedName>
        <fullName evidence="4">Cell wall hydrolase</fullName>
    </submittedName>
</protein>
<evidence type="ECO:0000256" key="2">
    <source>
        <dbReference type="SAM" id="SignalP"/>
    </source>
</evidence>
<feature type="domain" description="MurNAc-LAA" evidence="3">
    <location>
        <begin position="127"/>
        <end position="251"/>
    </location>
</feature>
<evidence type="ECO:0000313" key="4">
    <source>
        <dbReference type="EMBL" id="AJH01063.2"/>
    </source>
</evidence>
<dbReference type="EMBL" id="CP010086">
    <property type="protein sequence ID" value="AJH01063.2"/>
    <property type="molecule type" value="Genomic_DNA"/>
</dbReference>
<dbReference type="PANTHER" id="PTHR30404:SF0">
    <property type="entry name" value="N-ACETYLMURAMOYL-L-ALANINE AMIDASE AMIC"/>
    <property type="match status" value="1"/>
</dbReference>
<dbReference type="GO" id="GO:0009253">
    <property type="term" value="P:peptidoglycan catabolic process"/>
    <property type="evidence" value="ECO:0007669"/>
    <property type="project" value="InterPro"/>
</dbReference>
<dbReference type="InterPro" id="IPR002508">
    <property type="entry name" value="MurNAc-LAA_cat"/>
</dbReference>
<feature type="signal peptide" evidence="2">
    <location>
        <begin position="1"/>
        <end position="27"/>
    </location>
</feature>
<evidence type="ECO:0000313" key="5">
    <source>
        <dbReference type="Proteomes" id="UP000031866"/>
    </source>
</evidence>